<comment type="caution">
    <text evidence="2">The sequence shown here is derived from an EMBL/GenBank/DDBJ whole genome shotgun (WGS) entry which is preliminary data.</text>
</comment>
<evidence type="ECO:0000313" key="3">
    <source>
        <dbReference type="Proteomes" id="UP000747399"/>
    </source>
</evidence>
<proteinExistence type="predicted"/>
<dbReference type="InterPro" id="IPR029021">
    <property type="entry name" value="Prot-tyrosine_phosphatase-like"/>
</dbReference>
<accession>A0A8J4ATL7</accession>
<dbReference type="Proteomes" id="UP000747399">
    <property type="component" value="Unassembled WGS sequence"/>
</dbReference>
<dbReference type="InterPro" id="IPR050348">
    <property type="entry name" value="Protein-Tyr_Phosphatase"/>
</dbReference>
<dbReference type="PANTHER" id="PTHR19134:SF449">
    <property type="entry name" value="TYROSINE-PROTEIN PHOSPHATASE 1"/>
    <property type="match status" value="1"/>
</dbReference>
<sequence length="192" mass="21394">MLRALLSLFGCAKPPAALKEQNYKPEADDTKPEQQTVFELAYSLLKAKTEALLANDQALLSQEYNSLQDCDVLETVEVAEHTNNAGKNRYVNVLPFDYNRVKISGEDGHDYINASLVQSGPNEAPSWCYIAAQGPLASTVDDFWRMVFENNCSTLIMLTRTVENNHIKCADYFNQRPGECNDAVLGPVLTEL</sequence>
<name>A0A8J4ATL7_9CHLO</name>
<dbReference type="SUPFAM" id="SSF52799">
    <property type="entry name" value="(Phosphotyrosine protein) phosphatases II"/>
    <property type="match status" value="1"/>
</dbReference>
<reference evidence="2" key="1">
    <citation type="journal article" date="2021" name="Proc. Natl. Acad. Sci. U.S.A.">
        <title>Three genomes in the algal genus Volvox reveal the fate of a haploid sex-determining region after a transition to homothallism.</title>
        <authorList>
            <person name="Yamamoto K."/>
            <person name="Hamaji T."/>
            <person name="Kawai-Toyooka H."/>
            <person name="Matsuzaki R."/>
            <person name="Takahashi F."/>
            <person name="Nishimura Y."/>
            <person name="Kawachi M."/>
            <person name="Noguchi H."/>
            <person name="Minakuchi Y."/>
            <person name="Umen J.G."/>
            <person name="Toyoda A."/>
            <person name="Nozaki H."/>
        </authorList>
    </citation>
    <scope>NUCLEOTIDE SEQUENCE</scope>
    <source>
        <strain evidence="2">NIES-3780</strain>
    </source>
</reference>
<dbReference type="PROSITE" id="PS50055">
    <property type="entry name" value="TYR_PHOSPHATASE_PTP"/>
    <property type="match status" value="1"/>
</dbReference>
<dbReference type="SMART" id="SM00194">
    <property type="entry name" value="PTPc"/>
    <property type="match status" value="1"/>
</dbReference>
<protein>
    <recommendedName>
        <fullName evidence="1">Tyrosine-protein phosphatase domain-containing protein</fullName>
    </recommendedName>
</protein>
<organism evidence="2 3">
    <name type="scientific">Volvox africanus</name>
    <dbReference type="NCBI Taxonomy" id="51714"/>
    <lineage>
        <taxon>Eukaryota</taxon>
        <taxon>Viridiplantae</taxon>
        <taxon>Chlorophyta</taxon>
        <taxon>core chlorophytes</taxon>
        <taxon>Chlorophyceae</taxon>
        <taxon>CS clade</taxon>
        <taxon>Chlamydomonadales</taxon>
        <taxon>Volvocaceae</taxon>
        <taxon>Volvox</taxon>
    </lineage>
</organism>
<dbReference type="Pfam" id="PF00102">
    <property type="entry name" value="Y_phosphatase"/>
    <property type="match status" value="1"/>
</dbReference>
<dbReference type="InterPro" id="IPR000242">
    <property type="entry name" value="PTP_cat"/>
</dbReference>
<gene>
    <name evidence="2" type="ORF">Vafri_3673</name>
</gene>
<dbReference type="AlphaFoldDB" id="A0A8J4ATL7"/>
<dbReference type="GO" id="GO:0004725">
    <property type="term" value="F:protein tyrosine phosphatase activity"/>
    <property type="evidence" value="ECO:0007669"/>
    <property type="project" value="InterPro"/>
</dbReference>
<dbReference type="EMBL" id="BNCO01000004">
    <property type="protein sequence ID" value="GIL46798.1"/>
    <property type="molecule type" value="Genomic_DNA"/>
</dbReference>
<evidence type="ECO:0000259" key="1">
    <source>
        <dbReference type="PROSITE" id="PS50055"/>
    </source>
</evidence>
<feature type="domain" description="Tyrosine-protein phosphatase" evidence="1">
    <location>
        <begin position="60"/>
        <end position="192"/>
    </location>
</feature>
<dbReference type="PANTHER" id="PTHR19134">
    <property type="entry name" value="RECEPTOR-TYPE TYROSINE-PROTEIN PHOSPHATASE"/>
    <property type="match status" value="1"/>
</dbReference>
<dbReference type="Gene3D" id="3.90.190.10">
    <property type="entry name" value="Protein tyrosine phosphatase superfamily"/>
    <property type="match status" value="1"/>
</dbReference>
<dbReference type="PRINTS" id="PR00700">
    <property type="entry name" value="PRTYPHPHTASE"/>
</dbReference>
<evidence type="ECO:0000313" key="2">
    <source>
        <dbReference type="EMBL" id="GIL46798.1"/>
    </source>
</evidence>
<keyword evidence="3" id="KW-1185">Reference proteome</keyword>